<dbReference type="GO" id="GO:0005524">
    <property type="term" value="F:ATP binding"/>
    <property type="evidence" value="ECO:0007669"/>
    <property type="project" value="UniProtKB-UniRule"/>
</dbReference>
<dbReference type="PANTHER" id="PTHR43472:SF1">
    <property type="entry name" value="PHOSPHORIBOSYLAMINE--GLYCINE LIGASE, CHLOROPLASTIC"/>
    <property type="match status" value="1"/>
</dbReference>
<dbReference type="NCBIfam" id="TIGR00877">
    <property type="entry name" value="purD"/>
    <property type="match status" value="1"/>
</dbReference>
<dbReference type="Gene3D" id="3.40.50.20">
    <property type="match status" value="1"/>
</dbReference>
<dbReference type="PROSITE" id="PS50975">
    <property type="entry name" value="ATP_GRASP"/>
    <property type="match status" value="1"/>
</dbReference>
<proteinExistence type="inferred from homology"/>
<dbReference type="EMBL" id="FOQD01000008">
    <property type="protein sequence ID" value="SFI37580.1"/>
    <property type="molecule type" value="Genomic_DNA"/>
</dbReference>
<dbReference type="InterPro" id="IPR037123">
    <property type="entry name" value="PRibGlycinamide_synth_C_sf"/>
</dbReference>
<dbReference type="PROSITE" id="PS00184">
    <property type="entry name" value="GARS"/>
    <property type="match status" value="1"/>
</dbReference>
<dbReference type="Proteomes" id="UP000199518">
    <property type="component" value="Unassembled WGS sequence"/>
</dbReference>
<dbReference type="Gene3D" id="3.30.470.20">
    <property type="entry name" value="ATP-grasp fold, B domain"/>
    <property type="match status" value="1"/>
</dbReference>
<evidence type="ECO:0000256" key="10">
    <source>
        <dbReference type="ARBA" id="ARBA00023211"/>
    </source>
</evidence>
<gene>
    <name evidence="14" type="primary">purD</name>
    <name evidence="17" type="ORF">SAMN05421753_108142</name>
</gene>
<evidence type="ECO:0000256" key="6">
    <source>
        <dbReference type="ARBA" id="ARBA00022723"/>
    </source>
</evidence>
<dbReference type="InterPro" id="IPR020562">
    <property type="entry name" value="PRibGlycinamide_synth_N"/>
</dbReference>
<dbReference type="FunFam" id="3.40.50.20:FF:000006">
    <property type="entry name" value="Phosphoribosylamine--glycine ligase, chloroplastic"/>
    <property type="match status" value="1"/>
</dbReference>
<reference evidence="18" key="1">
    <citation type="submission" date="2016-10" db="EMBL/GenBank/DDBJ databases">
        <authorList>
            <person name="Varghese N."/>
            <person name="Submissions S."/>
        </authorList>
    </citation>
    <scope>NUCLEOTIDE SEQUENCE [LARGE SCALE GENOMIC DNA]</scope>
    <source>
        <strain evidence="18">DSM 26348</strain>
    </source>
</reference>
<evidence type="ECO:0000256" key="7">
    <source>
        <dbReference type="ARBA" id="ARBA00022741"/>
    </source>
</evidence>
<evidence type="ECO:0000256" key="12">
    <source>
        <dbReference type="ARBA" id="ARBA00042242"/>
    </source>
</evidence>
<dbReference type="UniPathway" id="UPA00074">
    <property type="reaction ID" value="UER00125"/>
</dbReference>
<dbReference type="PANTHER" id="PTHR43472">
    <property type="entry name" value="PHOSPHORIBOSYLAMINE--GLYCINE LIGASE"/>
    <property type="match status" value="1"/>
</dbReference>
<dbReference type="SUPFAM" id="SSF51246">
    <property type="entry name" value="Rudiment single hybrid motif"/>
    <property type="match status" value="1"/>
</dbReference>
<dbReference type="FunFam" id="3.30.470.20:FF:000018">
    <property type="entry name" value="Trifunctional purine biosynthetic protein adenosine-3"/>
    <property type="match status" value="1"/>
</dbReference>
<dbReference type="HAMAP" id="MF_00138">
    <property type="entry name" value="GARS"/>
    <property type="match status" value="1"/>
</dbReference>
<keyword evidence="7 15" id="KW-0547">Nucleotide-binding</keyword>
<dbReference type="Gene3D" id="3.30.1490.20">
    <property type="entry name" value="ATP-grasp fold, A domain"/>
    <property type="match status" value="1"/>
</dbReference>
<dbReference type="SMART" id="SM01210">
    <property type="entry name" value="GARS_C"/>
    <property type="match status" value="1"/>
</dbReference>
<evidence type="ECO:0000256" key="3">
    <source>
        <dbReference type="ARBA" id="ARBA00005174"/>
    </source>
</evidence>
<evidence type="ECO:0000256" key="11">
    <source>
        <dbReference type="ARBA" id="ARBA00038345"/>
    </source>
</evidence>
<dbReference type="InterPro" id="IPR011054">
    <property type="entry name" value="Rudment_hybrid_motif"/>
</dbReference>
<accession>A0A1I3HPY0</accession>
<dbReference type="InterPro" id="IPR020559">
    <property type="entry name" value="PRibGlycinamide_synth_CS"/>
</dbReference>
<dbReference type="GO" id="GO:0009113">
    <property type="term" value="P:purine nucleobase biosynthetic process"/>
    <property type="evidence" value="ECO:0007669"/>
    <property type="project" value="InterPro"/>
</dbReference>
<evidence type="ECO:0000256" key="14">
    <source>
        <dbReference type="HAMAP-Rule" id="MF_00138"/>
    </source>
</evidence>
<evidence type="ECO:0000256" key="2">
    <source>
        <dbReference type="ARBA" id="ARBA00001946"/>
    </source>
</evidence>
<evidence type="ECO:0000256" key="9">
    <source>
        <dbReference type="ARBA" id="ARBA00022840"/>
    </source>
</evidence>
<feature type="domain" description="ATP-grasp" evidence="16">
    <location>
        <begin position="107"/>
        <end position="314"/>
    </location>
</feature>
<dbReference type="InterPro" id="IPR020560">
    <property type="entry name" value="PRibGlycinamide_synth_C-dom"/>
</dbReference>
<evidence type="ECO:0000256" key="13">
    <source>
        <dbReference type="ARBA" id="ARBA00042864"/>
    </source>
</evidence>
<dbReference type="OrthoDB" id="9807240at2"/>
<dbReference type="Pfam" id="PF02843">
    <property type="entry name" value="GARS_C"/>
    <property type="match status" value="1"/>
</dbReference>
<dbReference type="Pfam" id="PF02844">
    <property type="entry name" value="GARS_N"/>
    <property type="match status" value="1"/>
</dbReference>
<evidence type="ECO:0000259" key="16">
    <source>
        <dbReference type="PROSITE" id="PS50975"/>
    </source>
</evidence>
<comment type="pathway">
    <text evidence="3 14">Purine metabolism; IMP biosynthesis via de novo pathway; N(1)-(5-phospho-D-ribosyl)glycinamide from 5-phospho-alpha-D-ribose 1-diphosphate: step 2/2.</text>
</comment>
<dbReference type="GO" id="GO:0004637">
    <property type="term" value="F:phosphoribosylamine-glycine ligase activity"/>
    <property type="evidence" value="ECO:0007669"/>
    <property type="project" value="UniProtKB-UniRule"/>
</dbReference>
<keyword evidence="6" id="KW-0479">Metal-binding</keyword>
<name>A0A1I3HPY0_9PLAN</name>
<comment type="cofactor">
    <cofactor evidence="1">
        <name>Mn(2+)</name>
        <dbReference type="ChEBI" id="CHEBI:29035"/>
    </cofactor>
</comment>
<organism evidence="17 18">
    <name type="scientific">Planctomicrobium piriforme</name>
    <dbReference type="NCBI Taxonomy" id="1576369"/>
    <lineage>
        <taxon>Bacteria</taxon>
        <taxon>Pseudomonadati</taxon>
        <taxon>Planctomycetota</taxon>
        <taxon>Planctomycetia</taxon>
        <taxon>Planctomycetales</taxon>
        <taxon>Planctomycetaceae</taxon>
        <taxon>Planctomicrobium</taxon>
    </lineage>
</organism>
<dbReference type="STRING" id="1576369.SAMN05421753_108142"/>
<dbReference type="SUPFAM" id="SSF52440">
    <property type="entry name" value="PreATP-grasp domain"/>
    <property type="match status" value="1"/>
</dbReference>
<dbReference type="InterPro" id="IPR020561">
    <property type="entry name" value="PRibGlycinamid_synth_ATP-grasp"/>
</dbReference>
<keyword evidence="9 15" id="KW-0067">ATP-binding</keyword>
<dbReference type="GO" id="GO:0006189">
    <property type="term" value="P:'de novo' IMP biosynthetic process"/>
    <property type="evidence" value="ECO:0007669"/>
    <property type="project" value="UniProtKB-UniRule"/>
</dbReference>
<keyword evidence="18" id="KW-1185">Reference proteome</keyword>
<comment type="similarity">
    <text evidence="11 14">Belongs to the GARS family.</text>
</comment>
<dbReference type="EC" id="6.3.4.13" evidence="4 14"/>
<evidence type="ECO:0000256" key="4">
    <source>
        <dbReference type="ARBA" id="ARBA00013255"/>
    </source>
</evidence>
<dbReference type="InterPro" id="IPR000115">
    <property type="entry name" value="PRibGlycinamide_synth"/>
</dbReference>
<protein>
    <recommendedName>
        <fullName evidence="4 14">Phosphoribosylamine--glycine ligase</fullName>
        <ecNumber evidence="4 14">6.3.4.13</ecNumber>
    </recommendedName>
    <alternativeName>
        <fullName evidence="14">GARS</fullName>
    </alternativeName>
    <alternativeName>
        <fullName evidence="12 14">Glycinamide ribonucleotide synthetase</fullName>
    </alternativeName>
    <alternativeName>
        <fullName evidence="13 14">Phosphoribosylglycinamide synthetase</fullName>
    </alternativeName>
</protein>
<dbReference type="Gene3D" id="3.90.600.10">
    <property type="entry name" value="Phosphoribosylglycinamide synthetase, C-terminal domain"/>
    <property type="match status" value="1"/>
</dbReference>
<comment type="cofactor">
    <cofactor evidence="2">
        <name>Mg(2+)</name>
        <dbReference type="ChEBI" id="CHEBI:18420"/>
    </cofactor>
</comment>
<dbReference type="InterPro" id="IPR013815">
    <property type="entry name" value="ATP_grasp_subdomain_1"/>
</dbReference>
<dbReference type="SMART" id="SM01209">
    <property type="entry name" value="GARS_A"/>
    <property type="match status" value="1"/>
</dbReference>
<dbReference type="GO" id="GO:0046872">
    <property type="term" value="F:metal ion binding"/>
    <property type="evidence" value="ECO:0007669"/>
    <property type="project" value="UniProtKB-KW"/>
</dbReference>
<evidence type="ECO:0000256" key="5">
    <source>
        <dbReference type="ARBA" id="ARBA00022598"/>
    </source>
</evidence>
<evidence type="ECO:0000256" key="1">
    <source>
        <dbReference type="ARBA" id="ARBA00001936"/>
    </source>
</evidence>
<dbReference type="Pfam" id="PF01071">
    <property type="entry name" value="GARS_A"/>
    <property type="match status" value="1"/>
</dbReference>
<sequence length="426" mass="45320">MKVLVIGSGGREHVLAWKLKQSPQVTQVFCAPGNAGTGVDVTNIDINASDSERLAQFAKNEKIDLTVVGPEGPLVGGVVDVFKKHGLRVFGPSKAAAALEGSKAFCKDIMRQASVPTAEYRVFKDAEGAIDFIQERDETPLVVKADGLAAGKGVVVCENKLEAMAAVNMIMKQNAFGDAGKTVVIEEKLVGQEVSILALVDGKTIITLEAAQDHKAAHDGDTGPNTGGMGAYSPAPFATPELMDTVIEKILIPTVHTMRKAGVEFRGVLYAGLMLTSQGPKVLEYNVRLGDPEAQAILMRLKTDMYDVLCAAADGKLKDLPQLEWDDRTAICVVMASEGYPGPISTGHPIRGVDDANALPDVKVFHAGTAVQKGEVVNTGGRVLGVTALGKDVSDAKRKAYEAVRCIRWQGAWCRKDISDKARTAN</sequence>
<dbReference type="InterPro" id="IPR016185">
    <property type="entry name" value="PreATP-grasp_dom_sf"/>
</dbReference>
<keyword evidence="10" id="KW-0464">Manganese</keyword>
<keyword evidence="8 14" id="KW-0658">Purine biosynthesis</keyword>
<evidence type="ECO:0000256" key="8">
    <source>
        <dbReference type="ARBA" id="ARBA00022755"/>
    </source>
</evidence>
<evidence type="ECO:0000256" key="15">
    <source>
        <dbReference type="PROSITE-ProRule" id="PRU00409"/>
    </source>
</evidence>
<evidence type="ECO:0000313" key="17">
    <source>
        <dbReference type="EMBL" id="SFI37580.1"/>
    </source>
</evidence>
<dbReference type="FunFam" id="3.30.1490.20:FF:000006">
    <property type="entry name" value="phosphoribosylamine--glycine ligase, chloroplastic-like"/>
    <property type="match status" value="1"/>
</dbReference>
<dbReference type="AlphaFoldDB" id="A0A1I3HPY0"/>
<comment type="catalytic activity">
    <reaction evidence="14">
        <text>5-phospho-beta-D-ribosylamine + glycine + ATP = N(1)-(5-phospho-beta-D-ribosyl)glycinamide + ADP + phosphate + H(+)</text>
        <dbReference type="Rhea" id="RHEA:17453"/>
        <dbReference type="ChEBI" id="CHEBI:15378"/>
        <dbReference type="ChEBI" id="CHEBI:30616"/>
        <dbReference type="ChEBI" id="CHEBI:43474"/>
        <dbReference type="ChEBI" id="CHEBI:57305"/>
        <dbReference type="ChEBI" id="CHEBI:58681"/>
        <dbReference type="ChEBI" id="CHEBI:143788"/>
        <dbReference type="ChEBI" id="CHEBI:456216"/>
        <dbReference type="EC" id="6.3.4.13"/>
    </reaction>
</comment>
<evidence type="ECO:0000313" key="18">
    <source>
        <dbReference type="Proteomes" id="UP000199518"/>
    </source>
</evidence>
<dbReference type="FunFam" id="3.90.600.10:FF:000001">
    <property type="entry name" value="Trifunctional purine biosynthetic protein adenosine-3"/>
    <property type="match status" value="1"/>
</dbReference>
<dbReference type="InterPro" id="IPR011761">
    <property type="entry name" value="ATP-grasp"/>
</dbReference>
<keyword evidence="5 14" id="KW-0436">Ligase</keyword>
<dbReference type="RefSeq" id="WP_092050440.1">
    <property type="nucleotide sequence ID" value="NZ_FOQD01000008.1"/>
</dbReference>
<dbReference type="SUPFAM" id="SSF56059">
    <property type="entry name" value="Glutathione synthetase ATP-binding domain-like"/>
    <property type="match status" value="1"/>
</dbReference>